<feature type="region of interest" description="Disordered" evidence="1">
    <location>
        <begin position="1"/>
        <end position="56"/>
    </location>
</feature>
<organism evidence="2 3">
    <name type="scientific">Mycolicibacterium celeriflavum</name>
    <name type="common">Mycobacterium celeriflavum</name>
    <dbReference type="NCBI Taxonomy" id="1249101"/>
    <lineage>
        <taxon>Bacteria</taxon>
        <taxon>Bacillati</taxon>
        <taxon>Actinomycetota</taxon>
        <taxon>Actinomycetes</taxon>
        <taxon>Mycobacteriales</taxon>
        <taxon>Mycobacteriaceae</taxon>
        <taxon>Mycolicibacterium</taxon>
    </lineage>
</organism>
<reference evidence="2 3" key="1">
    <citation type="journal article" date="2019" name="Emerg. Microbes Infect.">
        <title>Comprehensive subspecies identification of 175 nontuberculous mycobacteria species based on 7547 genomic profiles.</title>
        <authorList>
            <person name="Matsumoto Y."/>
            <person name="Kinjo T."/>
            <person name="Motooka D."/>
            <person name="Nabeya D."/>
            <person name="Jung N."/>
            <person name="Uechi K."/>
            <person name="Horii T."/>
            <person name="Iida T."/>
            <person name="Fujita J."/>
            <person name="Nakamura S."/>
        </authorList>
    </citation>
    <scope>NUCLEOTIDE SEQUENCE [LARGE SCALE GENOMIC DNA]</scope>
    <source>
        <strain evidence="2 3">JCM 18439</strain>
    </source>
</reference>
<name>A0A7I7RN15_MYCCF</name>
<dbReference type="Proteomes" id="UP000466431">
    <property type="component" value="Chromosome"/>
</dbReference>
<evidence type="ECO:0000256" key="1">
    <source>
        <dbReference type="SAM" id="MobiDB-lite"/>
    </source>
</evidence>
<keyword evidence="3" id="KW-1185">Reference proteome</keyword>
<feature type="compositionally biased region" description="Basic and acidic residues" evidence="1">
    <location>
        <begin position="1"/>
        <end position="21"/>
    </location>
</feature>
<dbReference type="AlphaFoldDB" id="A0A7I7RN15"/>
<evidence type="ECO:0000313" key="3">
    <source>
        <dbReference type="Proteomes" id="UP000466431"/>
    </source>
</evidence>
<dbReference type="KEGG" id="mcee:MCEL_42790"/>
<proteinExistence type="predicted"/>
<sequence length="88" mass="9889">MVGDRGRQLPGQHRVDLDGGHPRTAVEQGQRQRAQAGTDLEDMVVPVDPGRRDDPPYRVRVVDEVLTESFTRPEIDLFGQLPYLSPPE</sequence>
<protein>
    <submittedName>
        <fullName evidence="2">Uncharacterized protein</fullName>
    </submittedName>
</protein>
<gene>
    <name evidence="2" type="ORF">MCEL_42790</name>
</gene>
<evidence type="ECO:0000313" key="2">
    <source>
        <dbReference type="EMBL" id="BBY45984.1"/>
    </source>
</evidence>
<dbReference type="EMBL" id="AP022591">
    <property type="protein sequence ID" value="BBY45984.1"/>
    <property type="molecule type" value="Genomic_DNA"/>
</dbReference>
<accession>A0A7I7RN15</accession>